<sequence>MSRLTAEQARDIARAKDDVDAILNDIAKAAAEGKYVYTTRAYGFGTGGGRRSDAILKVLRSLGYDCAVHAEGRQSVDLWLEVKWGDKP</sequence>
<evidence type="ECO:0000313" key="1">
    <source>
        <dbReference type="EMBL" id="QCG75939.1"/>
    </source>
</evidence>
<gene>
    <name evidence="1" type="ORF">EST35_0056</name>
</gene>
<name>A0A4Y5JU02_9CAUD</name>
<reference evidence="2" key="1">
    <citation type="journal article" date="2020" name="bioRxiv">
        <title>Integrative omics analysis of Pseudomonas aeruginosa virus PA5oct highlights the molecular complexity of jumbo phages.</title>
        <authorList>
            <person name="Lood C."/>
            <person name="Danis-Wlodarczyk K."/>
            <person name="Blasdel B.G."/>
            <person name="Jang H.B."/>
            <person name="Vandenheuvel D."/>
            <person name="Briers Y."/>
            <person name="Noben J.-P."/>
            <person name="van Noort V."/>
            <person name="Drulis-Kawa Z."/>
            <person name="Lavigne R."/>
        </authorList>
    </citation>
    <scope>NUCLEOTIDE SEQUENCE [LARGE SCALE GENOMIC DNA]</scope>
</reference>
<proteinExistence type="predicted"/>
<dbReference type="Proteomes" id="UP000316733">
    <property type="component" value="Segment"/>
</dbReference>
<accession>A0A4Y5JU02</accession>
<evidence type="ECO:0000313" key="2">
    <source>
        <dbReference type="Proteomes" id="UP000316733"/>
    </source>
</evidence>
<protein>
    <submittedName>
        <fullName evidence="1">Uncharacterized protein</fullName>
    </submittedName>
</protein>
<keyword evidence="2" id="KW-1185">Reference proteome</keyword>
<organism evidence="1 2">
    <name type="scientific">Pseudomonas phage vB_PaeM_PA5oct</name>
    <dbReference type="NCBI Taxonomy" id="2163605"/>
    <lineage>
        <taxon>Viruses</taxon>
        <taxon>Duplodnaviria</taxon>
        <taxon>Heunggongvirae</taxon>
        <taxon>Uroviricota</taxon>
        <taxon>Caudoviricetes</taxon>
        <taxon>Arenbergviridae</taxon>
        <taxon>Wroclawvirus</taxon>
        <taxon>Wroclawvirus PA5oct</taxon>
    </lineage>
</organism>
<dbReference type="EMBL" id="MK797984">
    <property type="protein sequence ID" value="QCG75939.1"/>
    <property type="molecule type" value="Genomic_DNA"/>
</dbReference>